<reference evidence="2 3" key="1">
    <citation type="submission" date="2020-01" db="EMBL/GenBank/DDBJ databases">
        <authorList>
            <consortium name="DOE Joint Genome Institute"/>
            <person name="Haridas S."/>
            <person name="Albert R."/>
            <person name="Binder M."/>
            <person name="Bloem J."/>
            <person name="Labutti K."/>
            <person name="Salamov A."/>
            <person name="Andreopoulos B."/>
            <person name="Baker S.E."/>
            <person name="Barry K."/>
            <person name="Bills G."/>
            <person name="Bluhm B.H."/>
            <person name="Cannon C."/>
            <person name="Castanera R."/>
            <person name="Culley D.E."/>
            <person name="Daum C."/>
            <person name="Ezra D."/>
            <person name="Gonzalez J.B."/>
            <person name="Henrissat B."/>
            <person name="Kuo A."/>
            <person name="Liang C."/>
            <person name="Lipzen A."/>
            <person name="Lutzoni F."/>
            <person name="Magnuson J."/>
            <person name="Mondo S."/>
            <person name="Nolan M."/>
            <person name="Ohm R."/>
            <person name="Pangilinan J."/>
            <person name="Park H.-J.H."/>
            <person name="Ramirez L."/>
            <person name="Alfaro M."/>
            <person name="Sun H."/>
            <person name="Tritt A."/>
            <person name="Yoshinaga Y."/>
            <person name="Zwiers L.-H.L."/>
            <person name="Turgeon B.G."/>
            <person name="Goodwin S.B."/>
            <person name="Spatafora J.W."/>
            <person name="Crous P.W."/>
            <person name="Grigoriev I.V."/>
        </authorList>
    </citation>
    <scope>NUCLEOTIDE SEQUENCE [LARGE SCALE GENOMIC DNA]</scope>
    <source>
        <strain evidence="2 3">CBS 611.86</strain>
    </source>
</reference>
<comment type="caution">
    <text evidence="2">The sequence shown here is derived from an EMBL/GenBank/DDBJ whole genome shotgun (WGS) entry which is preliminary data.</text>
</comment>
<evidence type="ECO:0000313" key="2">
    <source>
        <dbReference type="EMBL" id="KAF2878349.1"/>
    </source>
</evidence>
<organism evidence="2 3">
    <name type="scientific">Massariosphaeria phaeospora</name>
    <dbReference type="NCBI Taxonomy" id="100035"/>
    <lineage>
        <taxon>Eukaryota</taxon>
        <taxon>Fungi</taxon>
        <taxon>Dikarya</taxon>
        <taxon>Ascomycota</taxon>
        <taxon>Pezizomycotina</taxon>
        <taxon>Dothideomycetes</taxon>
        <taxon>Pleosporomycetidae</taxon>
        <taxon>Pleosporales</taxon>
        <taxon>Pleosporales incertae sedis</taxon>
        <taxon>Massariosphaeria</taxon>
    </lineage>
</organism>
<name>A0A7C8IFI0_9PLEO</name>
<dbReference type="EMBL" id="JAADJZ010000001">
    <property type="protein sequence ID" value="KAF2878349.1"/>
    <property type="molecule type" value="Genomic_DNA"/>
</dbReference>
<evidence type="ECO:0000256" key="1">
    <source>
        <dbReference type="SAM" id="MobiDB-lite"/>
    </source>
</evidence>
<sequence>MSPYQHLFSTNAVLNVWRNLRNNRDQNDLLLTLQYQPDEVRGGARRFGKGTVVETTTEDGGRGRSGAGVVDGRGAMEGGRSIGFVVPWRSMQAQKRELKEKEKELAEALVVLAGEVAFTDLPDGLQSSLSHNPLIQVRHIAAGLSRQMSKIELQMFDNAPFATGKNLYTGGEIARKFLPPIQTLFNQGPVPQRMIFELLLELKDLVYSGMADCDQEVLEWELNNFTSFEDLDECIVQSITPIVSSSTSEPPSSPHRRLKRKPSTLATTPTPTPFLHDTAELLYHLESLETTASTMTHLRIPITDFCAKAAITLRRMLDRRTLNDYALAKKKRAGRCADYARCMKWAGTSWRQGGGCRRGCRNEDEDAAGLPCWHSSSRNFERSGMYVLGGGDDSGRRRIGDEGGVARLGRG</sequence>
<accession>A0A7C8IFI0</accession>
<protein>
    <submittedName>
        <fullName evidence="2">Uncharacterized protein</fullName>
    </submittedName>
</protein>
<gene>
    <name evidence="2" type="ORF">BDV95DRAFT_19767</name>
</gene>
<feature type="region of interest" description="Disordered" evidence="1">
    <location>
        <begin position="243"/>
        <end position="270"/>
    </location>
</feature>
<proteinExistence type="predicted"/>
<dbReference type="Proteomes" id="UP000481861">
    <property type="component" value="Unassembled WGS sequence"/>
</dbReference>
<dbReference type="AlphaFoldDB" id="A0A7C8IFI0"/>
<dbReference type="OrthoDB" id="3886371at2759"/>
<evidence type="ECO:0000313" key="3">
    <source>
        <dbReference type="Proteomes" id="UP000481861"/>
    </source>
</evidence>
<keyword evidence="3" id="KW-1185">Reference proteome</keyword>